<gene>
    <name evidence="1" type="ORF">VNI00_013895</name>
</gene>
<name>A0AAW0BXG8_9AGAR</name>
<evidence type="ECO:0000313" key="1">
    <source>
        <dbReference type="EMBL" id="KAK7030948.1"/>
    </source>
</evidence>
<evidence type="ECO:0000313" key="2">
    <source>
        <dbReference type="Proteomes" id="UP001383192"/>
    </source>
</evidence>
<keyword evidence="2" id="KW-1185">Reference proteome</keyword>
<dbReference type="EMBL" id="JAYKXP010000073">
    <property type="protein sequence ID" value="KAK7030948.1"/>
    <property type="molecule type" value="Genomic_DNA"/>
</dbReference>
<accession>A0AAW0BXG8</accession>
<dbReference type="AlphaFoldDB" id="A0AAW0BXG8"/>
<sequence length="143" mass="16958">MGNLVSYGGSAFTYDEVRQWLIETEGYKHLLIPDRETFEKSWTAGEDLVYVRRYLREQHPKLYKRLYIVPLEYKDRRSRQLGVFIFQQISDDLTFEWKPDAPHVEDFKDMFSSAGLPMEDRNFGTFRVGRDGLRVADYVELCS</sequence>
<organism evidence="1 2">
    <name type="scientific">Paramarasmius palmivorus</name>
    <dbReference type="NCBI Taxonomy" id="297713"/>
    <lineage>
        <taxon>Eukaryota</taxon>
        <taxon>Fungi</taxon>
        <taxon>Dikarya</taxon>
        <taxon>Basidiomycota</taxon>
        <taxon>Agaricomycotina</taxon>
        <taxon>Agaricomycetes</taxon>
        <taxon>Agaricomycetidae</taxon>
        <taxon>Agaricales</taxon>
        <taxon>Marasmiineae</taxon>
        <taxon>Marasmiaceae</taxon>
        <taxon>Paramarasmius</taxon>
    </lineage>
</organism>
<comment type="caution">
    <text evidence="1">The sequence shown here is derived from an EMBL/GenBank/DDBJ whole genome shotgun (WGS) entry which is preliminary data.</text>
</comment>
<proteinExistence type="predicted"/>
<protein>
    <submittedName>
        <fullName evidence="1">Uncharacterized protein</fullName>
    </submittedName>
</protein>
<reference evidence="1 2" key="1">
    <citation type="submission" date="2024-01" db="EMBL/GenBank/DDBJ databases">
        <title>A draft genome for a cacao thread blight-causing isolate of Paramarasmius palmivorus.</title>
        <authorList>
            <person name="Baruah I.K."/>
            <person name="Bukari Y."/>
            <person name="Amoako-Attah I."/>
            <person name="Meinhardt L.W."/>
            <person name="Bailey B.A."/>
            <person name="Cohen S.P."/>
        </authorList>
    </citation>
    <scope>NUCLEOTIDE SEQUENCE [LARGE SCALE GENOMIC DNA]</scope>
    <source>
        <strain evidence="1 2">GH-12</strain>
    </source>
</reference>
<dbReference type="Proteomes" id="UP001383192">
    <property type="component" value="Unassembled WGS sequence"/>
</dbReference>